<gene>
    <name evidence="1" type="ORF">GCM10022216_14310</name>
</gene>
<protein>
    <submittedName>
        <fullName evidence="1">Uncharacterized protein</fullName>
    </submittedName>
</protein>
<accession>A0ABP7YM98</accession>
<organism evidence="1 2">
    <name type="scientific">Sphingobacterium kyonggiense</name>
    <dbReference type="NCBI Taxonomy" id="714075"/>
    <lineage>
        <taxon>Bacteria</taxon>
        <taxon>Pseudomonadati</taxon>
        <taxon>Bacteroidota</taxon>
        <taxon>Sphingobacteriia</taxon>
        <taxon>Sphingobacteriales</taxon>
        <taxon>Sphingobacteriaceae</taxon>
        <taxon>Sphingobacterium</taxon>
    </lineage>
</organism>
<evidence type="ECO:0000313" key="1">
    <source>
        <dbReference type="EMBL" id="GAA4137860.1"/>
    </source>
</evidence>
<name>A0ABP7YM98_9SPHI</name>
<dbReference type="Proteomes" id="UP001500101">
    <property type="component" value="Unassembled WGS sequence"/>
</dbReference>
<comment type="caution">
    <text evidence="1">The sequence shown here is derived from an EMBL/GenBank/DDBJ whole genome shotgun (WGS) entry which is preliminary data.</text>
</comment>
<dbReference type="RefSeq" id="WP_344673937.1">
    <property type="nucleotide sequence ID" value="NZ_BAAAZI010000006.1"/>
</dbReference>
<dbReference type="EMBL" id="BAAAZI010000006">
    <property type="protein sequence ID" value="GAA4137860.1"/>
    <property type="molecule type" value="Genomic_DNA"/>
</dbReference>
<proteinExistence type="predicted"/>
<keyword evidence="2" id="KW-1185">Reference proteome</keyword>
<evidence type="ECO:0000313" key="2">
    <source>
        <dbReference type="Proteomes" id="UP001500101"/>
    </source>
</evidence>
<sequence length="92" mass="10801">MSEINRPTWPLGLRFVDSEKKEFEVIQVFMGNVNSPFTYEVELYNGWKITSQPGEHPQSQVGFVDLKNRSQLIIESISKMDEYVKNGYLKWK</sequence>
<reference evidence="2" key="1">
    <citation type="journal article" date="2019" name="Int. J. Syst. Evol. Microbiol.">
        <title>The Global Catalogue of Microorganisms (GCM) 10K type strain sequencing project: providing services to taxonomists for standard genome sequencing and annotation.</title>
        <authorList>
            <consortium name="The Broad Institute Genomics Platform"/>
            <consortium name="The Broad Institute Genome Sequencing Center for Infectious Disease"/>
            <person name="Wu L."/>
            <person name="Ma J."/>
        </authorList>
    </citation>
    <scope>NUCLEOTIDE SEQUENCE [LARGE SCALE GENOMIC DNA]</scope>
    <source>
        <strain evidence="2">JCM 16704</strain>
    </source>
</reference>